<dbReference type="HOGENOM" id="CLU_521740_0_0_1"/>
<feature type="region of interest" description="Disordered" evidence="1">
    <location>
        <begin position="143"/>
        <end position="173"/>
    </location>
</feature>
<evidence type="ECO:0000256" key="1">
    <source>
        <dbReference type="SAM" id="MobiDB-lite"/>
    </source>
</evidence>
<dbReference type="Proteomes" id="UP000002668">
    <property type="component" value="Genome"/>
</dbReference>
<reference evidence="3" key="1">
    <citation type="journal article" date="2011" name="Nat. Commun.">
        <title>Effector diversification within compartments of the Leptosphaeria maculans genome affected by Repeat-Induced Point mutations.</title>
        <authorList>
            <person name="Rouxel T."/>
            <person name="Grandaubert J."/>
            <person name="Hane J.K."/>
            <person name="Hoede C."/>
            <person name="van de Wouw A.P."/>
            <person name="Couloux A."/>
            <person name="Dominguez V."/>
            <person name="Anthouard V."/>
            <person name="Bally P."/>
            <person name="Bourras S."/>
            <person name="Cozijnsen A.J."/>
            <person name="Ciuffetti L.M."/>
            <person name="Degrave A."/>
            <person name="Dilmaghani A."/>
            <person name="Duret L."/>
            <person name="Fudal I."/>
            <person name="Goodwin S.B."/>
            <person name="Gout L."/>
            <person name="Glaser N."/>
            <person name="Linglin J."/>
            <person name="Kema G.H.J."/>
            <person name="Lapalu N."/>
            <person name="Lawrence C.B."/>
            <person name="May K."/>
            <person name="Meyer M."/>
            <person name="Ollivier B."/>
            <person name="Poulain J."/>
            <person name="Schoch C.L."/>
            <person name="Simon A."/>
            <person name="Spatafora J.W."/>
            <person name="Stachowiak A."/>
            <person name="Turgeon B.G."/>
            <person name="Tyler B.M."/>
            <person name="Vincent D."/>
            <person name="Weissenbach J."/>
            <person name="Amselem J."/>
            <person name="Quesneville H."/>
            <person name="Oliver R.P."/>
            <person name="Wincker P."/>
            <person name="Balesdent M.-H."/>
            <person name="Howlett B.J."/>
        </authorList>
    </citation>
    <scope>NUCLEOTIDE SEQUENCE [LARGE SCALE GENOMIC DNA]</scope>
    <source>
        <strain evidence="3">JN3 / isolate v23.1.3 / race Av1-4-5-6-7-8</strain>
    </source>
</reference>
<sequence>MSTCTRRLWPIVSPPLPPRTPIPSPLQTFPFFFERPVTSTSQITRPFTALLRLSVSPILTKGPSTSTPPSPHPSVLTHTPLVGSVPQLQYSCTHALPTGQSRLSRHLGRAASSHLNLFLSKQMPLPSTLDAHVHSTEPLLAPHMRSKPQRESHGREVQTPLRQSRPEAHALPQRPQCAMSFLRSWQPPSQRETPGPPQVGGGRVGSAEEVEEVKVELEAEVRVNVMNCVVEEPEEELDEEVVLEKILEGLEDGVSVNVVSVVIEIVVLPLRENDDDGDDVVLLNEVKDVALLEESVEELLLDALDEAELPVDEEDDAALLEEVEDVIDSVAELEKEEGIALKDETELLLEPVLLKGADALAELLDTEEEDALLKDVKLSLETLDEEDSELVEVATLEVVKNEIGVSVEEELLRVDVEELPRVDVEELPRVDVEELPRVDVEELLALAEDETLGVDDRLLGPVVRPLEGPDDLLEEVAVTGVVQEVLEPLEETSEDMALDVLLKLLVPGDGLSLEELEIVDEPEDAALVLDELPALDELPVAEELLRVEEVALESEFDDPAVEDEDTLVSMLLVRLLLDKPEVEVAKDEVELEEGDGIMMGQEVVVVTMSVRVVVEVAVVVYVQPLDMLLRLE</sequence>
<dbReference type="VEuPathDB" id="FungiDB:LEMA_P121330.1"/>
<dbReference type="EMBL" id="FP929122">
    <property type="protein sequence ID" value="CBX94369.1"/>
    <property type="molecule type" value="Genomic_DNA"/>
</dbReference>
<name>E4ZSI9_LEPMJ</name>
<keyword evidence="3" id="KW-1185">Reference proteome</keyword>
<dbReference type="eggNOG" id="ENOG502TG2W">
    <property type="taxonomic scope" value="Eukaryota"/>
</dbReference>
<evidence type="ECO:0000313" key="2">
    <source>
        <dbReference type="EMBL" id="CBX94369.1"/>
    </source>
</evidence>
<protein>
    <submittedName>
        <fullName evidence="2">Predicted protein</fullName>
    </submittedName>
</protein>
<accession>E4ZSI9</accession>
<evidence type="ECO:0000313" key="3">
    <source>
        <dbReference type="Proteomes" id="UP000002668"/>
    </source>
</evidence>
<dbReference type="InParanoid" id="E4ZSI9"/>
<feature type="region of interest" description="Disordered" evidence="1">
    <location>
        <begin position="186"/>
        <end position="205"/>
    </location>
</feature>
<dbReference type="AlphaFoldDB" id="E4ZSI9"/>
<gene>
    <name evidence="2" type="ORF">LEMA_P121330.1</name>
</gene>
<organism evidence="3">
    <name type="scientific">Leptosphaeria maculans (strain JN3 / isolate v23.1.3 / race Av1-4-5-6-7-8)</name>
    <name type="common">Blackleg fungus</name>
    <name type="synonym">Phoma lingam</name>
    <dbReference type="NCBI Taxonomy" id="985895"/>
    <lineage>
        <taxon>Eukaryota</taxon>
        <taxon>Fungi</taxon>
        <taxon>Dikarya</taxon>
        <taxon>Ascomycota</taxon>
        <taxon>Pezizomycotina</taxon>
        <taxon>Dothideomycetes</taxon>
        <taxon>Pleosporomycetidae</taxon>
        <taxon>Pleosporales</taxon>
        <taxon>Pleosporineae</taxon>
        <taxon>Leptosphaeriaceae</taxon>
        <taxon>Plenodomus</taxon>
        <taxon>Plenodomus lingam/Leptosphaeria maculans species complex</taxon>
    </lineage>
</organism>
<proteinExistence type="predicted"/>
<dbReference type="OrthoDB" id="3695160at2759"/>